<reference evidence="1 2" key="1">
    <citation type="submission" date="2015-12" db="EMBL/GenBank/DDBJ databases">
        <title>Draft genome of the nematode, Onchocerca flexuosa.</title>
        <authorList>
            <person name="Mitreva M."/>
        </authorList>
    </citation>
    <scope>NUCLEOTIDE SEQUENCE [LARGE SCALE GENOMIC DNA]</scope>
    <source>
        <strain evidence="1">Red Deer</strain>
    </source>
</reference>
<dbReference type="AlphaFoldDB" id="A0A238C4A5"/>
<accession>A0A238C4A5</accession>
<protein>
    <submittedName>
        <fullName evidence="1">Uncharacterized protein</fullName>
    </submittedName>
</protein>
<evidence type="ECO:0000313" key="1">
    <source>
        <dbReference type="EMBL" id="OZC12301.1"/>
    </source>
</evidence>
<evidence type="ECO:0000313" key="2">
    <source>
        <dbReference type="Proteomes" id="UP000242913"/>
    </source>
</evidence>
<keyword evidence="2" id="KW-1185">Reference proteome</keyword>
<organism evidence="1 2">
    <name type="scientific">Onchocerca flexuosa</name>
    <dbReference type="NCBI Taxonomy" id="387005"/>
    <lineage>
        <taxon>Eukaryota</taxon>
        <taxon>Metazoa</taxon>
        <taxon>Ecdysozoa</taxon>
        <taxon>Nematoda</taxon>
        <taxon>Chromadorea</taxon>
        <taxon>Rhabditida</taxon>
        <taxon>Spirurina</taxon>
        <taxon>Spiruromorpha</taxon>
        <taxon>Filarioidea</taxon>
        <taxon>Onchocercidae</taxon>
        <taxon>Onchocerca</taxon>
    </lineage>
</organism>
<dbReference type="Proteomes" id="UP000242913">
    <property type="component" value="Unassembled WGS sequence"/>
</dbReference>
<dbReference type="EMBL" id="KZ269978">
    <property type="protein sequence ID" value="OZC12301.1"/>
    <property type="molecule type" value="Genomic_DNA"/>
</dbReference>
<proteinExistence type="predicted"/>
<gene>
    <name evidence="1" type="ORF">X798_00823</name>
</gene>
<name>A0A238C4A5_9BILA</name>
<sequence>MLSYVLRDDYYHRRQICEREEELRILEERFREAGINNPTKIFILIIRKSKAFLTKNGDFSEIKKKTAKHEKERWKRNGYDL</sequence>